<dbReference type="Proteomes" id="UP000287166">
    <property type="component" value="Unassembled WGS sequence"/>
</dbReference>
<proteinExistence type="predicted"/>
<keyword evidence="2" id="KW-1185">Reference proteome</keyword>
<dbReference type="GeneID" id="38774527"/>
<dbReference type="CDD" id="cd24163">
    <property type="entry name" value="RWDD2_C"/>
    <property type="match status" value="1"/>
</dbReference>
<dbReference type="InterPro" id="IPR059181">
    <property type="entry name" value="RWDD2A-B_C"/>
</dbReference>
<dbReference type="STRING" id="139825.A0A401G617"/>
<dbReference type="InParanoid" id="A0A401G617"/>
<dbReference type="PANTHER" id="PTHR15955:SF8">
    <property type="entry name" value="RWD DOMAIN-CONTAINING PROTEIN 2B-RELATED"/>
    <property type="match status" value="1"/>
</dbReference>
<protein>
    <submittedName>
        <fullName evidence="1">Uncharacterized protein</fullName>
    </submittedName>
</protein>
<reference evidence="1 2" key="1">
    <citation type="journal article" date="2018" name="Sci. Rep.">
        <title>Genome sequence of the cauliflower mushroom Sparassis crispa (Hanabiratake) and its association with beneficial usage.</title>
        <authorList>
            <person name="Kiyama R."/>
            <person name="Furutani Y."/>
            <person name="Kawaguchi K."/>
            <person name="Nakanishi T."/>
        </authorList>
    </citation>
    <scope>NUCLEOTIDE SEQUENCE [LARGE SCALE GENOMIC DNA]</scope>
</reference>
<gene>
    <name evidence="1" type="ORF">SCP_0104900</name>
</gene>
<dbReference type="OrthoDB" id="432412at2759"/>
<dbReference type="InterPro" id="IPR017359">
    <property type="entry name" value="Phi-like"/>
</dbReference>
<name>A0A401G617_9APHY</name>
<accession>A0A401G617</accession>
<dbReference type="AlphaFoldDB" id="A0A401G617"/>
<dbReference type="RefSeq" id="XP_027608523.1">
    <property type="nucleotide sequence ID" value="XM_027752722.1"/>
</dbReference>
<dbReference type="EMBL" id="BFAD01000001">
    <property type="protein sequence ID" value="GBE77610.1"/>
    <property type="molecule type" value="Genomic_DNA"/>
</dbReference>
<dbReference type="PANTHER" id="PTHR15955">
    <property type="entry name" value="RWD DOMAIN CONTAINING PROTEIN 2"/>
    <property type="match status" value="1"/>
</dbReference>
<sequence>MMPPTASTLSGQLEELHLLRCSLLPGESLTFDPSEDTDHWCELLDAYAEDPEQVTARAPSTLPLARFAVQLEEANVWFDVELPAAYRAATGAADAENPDAPVLPRVSVKSLYLAREEQARWQAAVQEAMVEVRDSEYPVYDLISTHLLPLLHAELEVDGEPGGSTAPAPSKLPEDETDNRRYHALLTSHHLVAPSKRRALHAWAAELALAGFAKLGHPGVLYCSGTHGAVTEFVRRVKALQWLALRVRFIEPLTQSGVEESYQKGGRWIEFEKVGEVVAEMRRLGRERFVVEMGIGSAGAQPGACSNLK</sequence>
<evidence type="ECO:0000313" key="2">
    <source>
        <dbReference type="Proteomes" id="UP000287166"/>
    </source>
</evidence>
<organism evidence="1 2">
    <name type="scientific">Sparassis crispa</name>
    <dbReference type="NCBI Taxonomy" id="139825"/>
    <lineage>
        <taxon>Eukaryota</taxon>
        <taxon>Fungi</taxon>
        <taxon>Dikarya</taxon>
        <taxon>Basidiomycota</taxon>
        <taxon>Agaricomycotina</taxon>
        <taxon>Agaricomycetes</taxon>
        <taxon>Polyporales</taxon>
        <taxon>Sparassidaceae</taxon>
        <taxon>Sparassis</taxon>
    </lineage>
</organism>
<evidence type="ECO:0000313" key="1">
    <source>
        <dbReference type="EMBL" id="GBE77610.1"/>
    </source>
</evidence>
<comment type="caution">
    <text evidence="1">The sequence shown here is derived from an EMBL/GenBank/DDBJ whole genome shotgun (WGS) entry which is preliminary data.</text>
</comment>